<accession>A0AAU9D412</accession>
<protein>
    <recommendedName>
        <fullName evidence="4">DUF3098 domain-containing protein</fullName>
    </recommendedName>
</protein>
<dbReference type="KEGG" id="fax:FUAX_16310"/>
<keyword evidence="1" id="KW-1133">Transmembrane helix</keyword>
<dbReference type="Pfam" id="PF11297">
    <property type="entry name" value="DUF3098"/>
    <property type="match status" value="1"/>
</dbReference>
<evidence type="ECO:0000256" key="1">
    <source>
        <dbReference type="SAM" id="Phobius"/>
    </source>
</evidence>
<keyword evidence="3" id="KW-1185">Reference proteome</keyword>
<name>A0AAU9D412_9BACT</name>
<keyword evidence="1" id="KW-0472">Membrane</keyword>
<dbReference type="Proteomes" id="UP001348817">
    <property type="component" value="Chromosome"/>
</dbReference>
<feature type="transmembrane region" description="Helical" evidence="1">
    <location>
        <begin position="53"/>
        <end position="78"/>
    </location>
</feature>
<organism evidence="2 3">
    <name type="scientific">Fulvitalea axinellae</name>
    <dbReference type="NCBI Taxonomy" id="1182444"/>
    <lineage>
        <taxon>Bacteria</taxon>
        <taxon>Pseudomonadati</taxon>
        <taxon>Bacteroidota</taxon>
        <taxon>Cytophagia</taxon>
        <taxon>Cytophagales</taxon>
        <taxon>Persicobacteraceae</taxon>
        <taxon>Fulvitalea</taxon>
    </lineage>
</organism>
<dbReference type="AlphaFoldDB" id="A0AAU9D412"/>
<evidence type="ECO:0000313" key="2">
    <source>
        <dbReference type="EMBL" id="BDD09199.1"/>
    </source>
</evidence>
<dbReference type="InterPro" id="IPR021448">
    <property type="entry name" value="DUF3098"/>
</dbReference>
<proteinExistence type="predicted"/>
<gene>
    <name evidence="2" type="ORF">FUAX_16310</name>
</gene>
<dbReference type="EMBL" id="AP025314">
    <property type="protein sequence ID" value="BDD09199.1"/>
    <property type="molecule type" value="Genomic_DNA"/>
</dbReference>
<feature type="transmembrane region" description="Helical" evidence="1">
    <location>
        <begin position="28"/>
        <end position="47"/>
    </location>
</feature>
<reference evidence="2 3" key="1">
    <citation type="submission" date="2021-12" db="EMBL/GenBank/DDBJ databases">
        <title>Genome sequencing of bacteria with rrn-lacking chromosome and rrn-plasmid.</title>
        <authorList>
            <person name="Anda M."/>
            <person name="Iwasaki W."/>
        </authorList>
    </citation>
    <scope>NUCLEOTIDE SEQUENCE [LARGE SCALE GENOMIC DNA]</scope>
    <source>
        <strain evidence="2 3">DSM 100852</strain>
    </source>
</reference>
<sequence length="82" mass="9338">MFRIWVLEFENIENMKENNGLAFGKQNYVWMLIGIVLLVVGFFVMTLDGEPHGFGFVGLTLGPTIVFVGFMVEIYAIFIKKS</sequence>
<evidence type="ECO:0000313" key="3">
    <source>
        <dbReference type="Proteomes" id="UP001348817"/>
    </source>
</evidence>
<evidence type="ECO:0008006" key="4">
    <source>
        <dbReference type="Google" id="ProtNLM"/>
    </source>
</evidence>
<keyword evidence="1" id="KW-0812">Transmembrane</keyword>